<evidence type="ECO:0000313" key="9">
    <source>
        <dbReference type="EMBL" id="CEI82627.1"/>
    </source>
</evidence>
<protein>
    <submittedName>
        <fullName evidence="9">Spore germination protein YndE</fullName>
    </submittedName>
</protein>
<keyword evidence="7 8" id="KW-0472">Membrane</keyword>
<dbReference type="Pfam" id="PF03845">
    <property type="entry name" value="Spore_permease"/>
    <property type="match status" value="1"/>
</dbReference>
<feature type="transmembrane region" description="Helical" evidence="8">
    <location>
        <begin position="45"/>
        <end position="67"/>
    </location>
</feature>
<comment type="subcellular location">
    <subcellularLocation>
        <location evidence="1">Membrane</location>
        <topology evidence="1">Multi-pass membrane protein</topology>
    </subcellularLocation>
</comment>
<keyword evidence="10" id="KW-1185">Reference proteome</keyword>
<dbReference type="PANTHER" id="PTHR34975:SF2">
    <property type="entry name" value="SPORE GERMINATION PROTEIN A2"/>
    <property type="match status" value="1"/>
</dbReference>
<dbReference type="PANTHER" id="PTHR34975">
    <property type="entry name" value="SPORE GERMINATION PROTEIN A2"/>
    <property type="match status" value="1"/>
</dbReference>
<dbReference type="EMBL" id="CDGG01000001">
    <property type="protein sequence ID" value="CEI82627.1"/>
    <property type="molecule type" value="Genomic_DNA"/>
</dbReference>
<keyword evidence="6 8" id="KW-1133">Transmembrane helix</keyword>
<dbReference type="Proteomes" id="UP000040453">
    <property type="component" value="Unassembled WGS sequence"/>
</dbReference>
<evidence type="ECO:0000256" key="7">
    <source>
        <dbReference type="ARBA" id="ARBA00023136"/>
    </source>
</evidence>
<comment type="similarity">
    <text evidence="2">Belongs to the amino acid-polyamine-organocation (APC) superfamily. Spore germination protein (SGP) (TC 2.A.3.9) family.</text>
</comment>
<gene>
    <name evidence="9" type="primary">yndE_2</name>
    <name evidence="9" type="ORF">BN997_02510</name>
</gene>
<keyword evidence="3" id="KW-0813">Transport</keyword>
<dbReference type="RefSeq" id="WP_042532595.1">
    <property type="nucleotide sequence ID" value="NZ_CDGG01000001.1"/>
</dbReference>
<evidence type="ECO:0000256" key="1">
    <source>
        <dbReference type="ARBA" id="ARBA00004141"/>
    </source>
</evidence>
<proteinExistence type="inferred from homology"/>
<evidence type="ECO:0000256" key="3">
    <source>
        <dbReference type="ARBA" id="ARBA00022448"/>
    </source>
</evidence>
<feature type="transmembrane region" description="Helical" evidence="8">
    <location>
        <begin position="127"/>
        <end position="146"/>
    </location>
</feature>
<feature type="transmembrane region" description="Helical" evidence="8">
    <location>
        <begin position="87"/>
        <end position="107"/>
    </location>
</feature>
<evidence type="ECO:0000256" key="8">
    <source>
        <dbReference type="SAM" id="Phobius"/>
    </source>
</evidence>
<dbReference type="AlphaFoldDB" id="A0A0A1MSS2"/>
<dbReference type="Gene3D" id="1.20.1740.10">
    <property type="entry name" value="Amino acid/polyamine transporter I"/>
    <property type="match status" value="1"/>
</dbReference>
<keyword evidence="4" id="KW-0309">Germination</keyword>
<dbReference type="InterPro" id="IPR004761">
    <property type="entry name" value="Spore_GerAB"/>
</dbReference>
<feature type="transmembrane region" description="Helical" evidence="8">
    <location>
        <begin position="340"/>
        <end position="360"/>
    </location>
</feature>
<dbReference type="GO" id="GO:0009847">
    <property type="term" value="P:spore germination"/>
    <property type="evidence" value="ECO:0007669"/>
    <property type="project" value="InterPro"/>
</dbReference>
<name>A0A0A1MSS2_9BACI</name>
<feature type="transmembrane region" description="Helical" evidence="8">
    <location>
        <begin position="222"/>
        <end position="245"/>
    </location>
</feature>
<evidence type="ECO:0000256" key="5">
    <source>
        <dbReference type="ARBA" id="ARBA00022692"/>
    </source>
</evidence>
<evidence type="ECO:0000256" key="6">
    <source>
        <dbReference type="ARBA" id="ARBA00022989"/>
    </source>
</evidence>
<dbReference type="NCBIfam" id="TIGR00912">
    <property type="entry name" value="2A0309"/>
    <property type="match status" value="1"/>
</dbReference>
<keyword evidence="5 8" id="KW-0812">Transmembrane</keyword>
<feature type="transmembrane region" description="Helical" evidence="8">
    <location>
        <begin position="279"/>
        <end position="304"/>
    </location>
</feature>
<dbReference type="GO" id="GO:0016020">
    <property type="term" value="C:membrane"/>
    <property type="evidence" value="ECO:0007669"/>
    <property type="project" value="UniProtKB-SubCell"/>
</dbReference>
<evidence type="ECO:0000256" key="2">
    <source>
        <dbReference type="ARBA" id="ARBA00007998"/>
    </source>
</evidence>
<evidence type="ECO:0000256" key="4">
    <source>
        <dbReference type="ARBA" id="ARBA00022544"/>
    </source>
</evidence>
<dbReference type="OrthoDB" id="2716906at2"/>
<feature type="transmembrane region" description="Helical" evidence="8">
    <location>
        <begin position="16"/>
        <end position="33"/>
    </location>
</feature>
<feature type="transmembrane region" description="Helical" evidence="8">
    <location>
        <begin position="311"/>
        <end position="328"/>
    </location>
</feature>
<accession>A0A0A1MSS2</accession>
<evidence type="ECO:0000313" key="10">
    <source>
        <dbReference type="Proteomes" id="UP000040453"/>
    </source>
</evidence>
<reference evidence="9 10" key="1">
    <citation type="submission" date="2014-11" db="EMBL/GenBank/DDBJ databases">
        <authorList>
            <person name="Urmite Genomes Urmite Genomes"/>
        </authorList>
    </citation>
    <scope>NUCLEOTIDE SEQUENCE [LARGE SCALE GENOMIC DNA]</scope>
    <source>
        <strain evidence="9 10">Oc5</strain>
    </source>
</reference>
<feature type="transmembrane region" description="Helical" evidence="8">
    <location>
        <begin position="191"/>
        <end position="210"/>
    </location>
</feature>
<feature type="transmembrane region" description="Helical" evidence="8">
    <location>
        <begin position="153"/>
        <end position="171"/>
    </location>
</feature>
<sequence length="369" mass="40857">MKRFKYADERISERDIMIAIPSIVMGVGILSMPKQLASVTKGADGWIPLLLGGLFAVFISWAIAKFASGFQGQTFLTYASKIVTKPVAIVLSLMFAILSIFVTAYQIRKISNISQQYLFDRTPIEVIALPFLLVVVYAVSGSRAGLFRINMMFMPIILSIALIIVVFSVGWLNAGNLMPVLQTPITGYTQVIANTGAISYLGFGILWFYLSLVDKPKKAPKAAALGMCIPVGLYMMIFIMCIGVFGNAVTSNLLYPTIELAKVVEIPGGFFERFESVFFVIWIMAIFITATMAMDIGIFALNAIFKNTEKLKIIFILTPIIYFVGMFPRDVMEVDLIGSIMSWLMLILNITVLILLTVVAKIRGVKRNE</sequence>
<dbReference type="STRING" id="545501.BN997_02510"/>
<organism evidence="9 10">
    <name type="scientific">Oceanobacillus oncorhynchi</name>
    <dbReference type="NCBI Taxonomy" id="545501"/>
    <lineage>
        <taxon>Bacteria</taxon>
        <taxon>Bacillati</taxon>
        <taxon>Bacillota</taxon>
        <taxon>Bacilli</taxon>
        <taxon>Bacillales</taxon>
        <taxon>Bacillaceae</taxon>
        <taxon>Oceanobacillus</taxon>
    </lineage>
</organism>